<feature type="chain" id="PRO_5017654207" evidence="1">
    <location>
        <begin position="22"/>
        <end position="249"/>
    </location>
</feature>
<evidence type="ECO:0000256" key="1">
    <source>
        <dbReference type="SAM" id="SignalP"/>
    </source>
</evidence>
<dbReference type="RefSeq" id="WP_119052133.1">
    <property type="nucleotide sequence ID" value="NZ_CP032157.1"/>
</dbReference>
<dbReference type="Pfam" id="PF10677">
    <property type="entry name" value="DUF2490"/>
    <property type="match status" value="1"/>
</dbReference>
<evidence type="ECO:0000313" key="3">
    <source>
        <dbReference type="Proteomes" id="UP000263900"/>
    </source>
</evidence>
<dbReference type="Proteomes" id="UP000263900">
    <property type="component" value="Chromosome"/>
</dbReference>
<dbReference type="OrthoDB" id="1118734at2"/>
<dbReference type="InterPro" id="IPR019619">
    <property type="entry name" value="DUF2490"/>
</dbReference>
<name>A0A3B7MX37_9BACT</name>
<dbReference type="KEGG" id="pseg:D3H65_20660"/>
<reference evidence="2 3" key="1">
    <citation type="submission" date="2018-09" db="EMBL/GenBank/DDBJ databases">
        <title>Genome sequencing of strain 6GH32-13.</title>
        <authorList>
            <person name="Weon H.-Y."/>
            <person name="Heo J."/>
            <person name="Kwon S.-W."/>
        </authorList>
    </citation>
    <scope>NUCLEOTIDE SEQUENCE [LARGE SCALE GENOMIC DNA]</scope>
    <source>
        <strain evidence="2 3">5GH32-13</strain>
    </source>
</reference>
<keyword evidence="1" id="KW-0732">Signal</keyword>
<protein>
    <submittedName>
        <fullName evidence="2">DUF2490 domain-containing protein</fullName>
    </submittedName>
</protein>
<accession>A0A3B7MX37</accession>
<evidence type="ECO:0000313" key="2">
    <source>
        <dbReference type="EMBL" id="AXY76255.1"/>
    </source>
</evidence>
<gene>
    <name evidence="2" type="ORF">D3H65_20660</name>
</gene>
<dbReference type="EMBL" id="CP032157">
    <property type="protein sequence ID" value="AXY76255.1"/>
    <property type="molecule type" value="Genomic_DNA"/>
</dbReference>
<sequence>MNYRYFFIIALLLLSMDRVTAQTQLTGWLADFNTLKINTRLSIQSDFQLRSSDQVEHVQTLLLRAGLNYHVNKKLVLTGGYAFIHNRRVISGVSGYAPEHRLWEQLLFTHPLVVGSGVHAKKGTLAHRLRLEQRFIAKSFVMHNELKNEGNVYSNRLRYFIRNITPLVPWPASGKAPFLALQNEVFVNIGDKSGVNGEFFDQNRAYIALGYRFARQFDAEFGYMNQYINGRGKAFSNNHIVQVATYVRL</sequence>
<proteinExistence type="predicted"/>
<organism evidence="2 3">
    <name type="scientific">Paraflavitalea soli</name>
    <dbReference type="NCBI Taxonomy" id="2315862"/>
    <lineage>
        <taxon>Bacteria</taxon>
        <taxon>Pseudomonadati</taxon>
        <taxon>Bacteroidota</taxon>
        <taxon>Chitinophagia</taxon>
        <taxon>Chitinophagales</taxon>
        <taxon>Chitinophagaceae</taxon>
        <taxon>Paraflavitalea</taxon>
    </lineage>
</organism>
<feature type="signal peptide" evidence="1">
    <location>
        <begin position="1"/>
        <end position="21"/>
    </location>
</feature>
<keyword evidence="3" id="KW-1185">Reference proteome</keyword>
<dbReference type="AlphaFoldDB" id="A0A3B7MX37"/>